<evidence type="ECO:0000256" key="1">
    <source>
        <dbReference type="SAM" id="MobiDB-lite"/>
    </source>
</evidence>
<evidence type="ECO:0000256" key="2">
    <source>
        <dbReference type="SAM" id="SignalP"/>
    </source>
</evidence>
<feature type="domain" description="Beta-lactamase-related" evidence="3">
    <location>
        <begin position="62"/>
        <end position="363"/>
    </location>
</feature>
<dbReference type="InterPro" id="IPR050491">
    <property type="entry name" value="AmpC-like"/>
</dbReference>
<keyword evidence="5" id="KW-1185">Reference proteome</keyword>
<reference evidence="4 5" key="1">
    <citation type="journal article" date="2019" name="Int. J. Syst. Evol. Microbiol.">
        <title>The Global Catalogue of Microorganisms (GCM) 10K type strain sequencing project: providing services to taxonomists for standard genome sequencing and annotation.</title>
        <authorList>
            <consortium name="The Broad Institute Genomics Platform"/>
            <consortium name="The Broad Institute Genome Sequencing Center for Infectious Disease"/>
            <person name="Wu L."/>
            <person name="Ma J."/>
        </authorList>
    </citation>
    <scope>NUCLEOTIDE SEQUENCE [LARGE SCALE GENOMIC DNA]</scope>
    <source>
        <strain evidence="4 5">JCM 15478</strain>
    </source>
</reference>
<gene>
    <name evidence="4" type="ORF">GCM10009801_30180</name>
</gene>
<protein>
    <submittedName>
        <fullName evidence="4">Serine hydrolase domain-containing protein</fullName>
    </submittedName>
</protein>
<dbReference type="PANTHER" id="PTHR46825:SF7">
    <property type="entry name" value="D-ALANYL-D-ALANINE CARBOXYPEPTIDASE"/>
    <property type="match status" value="1"/>
</dbReference>
<proteinExistence type="predicted"/>
<dbReference type="Proteomes" id="UP001500016">
    <property type="component" value="Unassembled WGS sequence"/>
</dbReference>
<dbReference type="SUPFAM" id="SSF56601">
    <property type="entry name" value="beta-lactamase/transpeptidase-like"/>
    <property type="match status" value="1"/>
</dbReference>
<evidence type="ECO:0000313" key="5">
    <source>
        <dbReference type="Proteomes" id="UP001500016"/>
    </source>
</evidence>
<name>A0ABN2VYL5_9ACTN</name>
<dbReference type="Pfam" id="PF00144">
    <property type="entry name" value="Beta-lactamase"/>
    <property type="match status" value="1"/>
</dbReference>
<dbReference type="EMBL" id="BAAAPE010000007">
    <property type="protein sequence ID" value="GAA2075500.1"/>
    <property type="molecule type" value="Genomic_DNA"/>
</dbReference>
<comment type="caution">
    <text evidence="4">The sequence shown here is derived from an EMBL/GenBank/DDBJ whole genome shotgun (WGS) entry which is preliminary data.</text>
</comment>
<keyword evidence="2" id="KW-0732">Signal</keyword>
<feature type="region of interest" description="Disordered" evidence="1">
    <location>
        <begin position="31"/>
        <end position="55"/>
    </location>
</feature>
<accession>A0ABN2VYL5</accession>
<dbReference type="Gene3D" id="3.40.710.10">
    <property type="entry name" value="DD-peptidase/beta-lactamase superfamily"/>
    <property type="match status" value="1"/>
</dbReference>
<organism evidence="4 5">
    <name type="scientific">Streptomyces albiaxialis</name>
    <dbReference type="NCBI Taxonomy" id="329523"/>
    <lineage>
        <taxon>Bacteria</taxon>
        <taxon>Bacillati</taxon>
        <taxon>Actinomycetota</taxon>
        <taxon>Actinomycetes</taxon>
        <taxon>Kitasatosporales</taxon>
        <taxon>Streptomycetaceae</taxon>
        <taxon>Streptomyces</taxon>
    </lineage>
</organism>
<dbReference type="GO" id="GO:0016787">
    <property type="term" value="F:hydrolase activity"/>
    <property type="evidence" value="ECO:0007669"/>
    <property type="project" value="UniProtKB-KW"/>
</dbReference>
<feature type="signal peptide" evidence="2">
    <location>
        <begin position="1"/>
        <end position="34"/>
    </location>
</feature>
<evidence type="ECO:0000313" key="4">
    <source>
        <dbReference type="EMBL" id="GAA2075500.1"/>
    </source>
</evidence>
<feature type="compositionally biased region" description="Low complexity" evidence="1">
    <location>
        <begin position="31"/>
        <end position="42"/>
    </location>
</feature>
<evidence type="ECO:0000259" key="3">
    <source>
        <dbReference type="Pfam" id="PF00144"/>
    </source>
</evidence>
<dbReference type="InterPro" id="IPR012338">
    <property type="entry name" value="Beta-lactam/transpept-like"/>
</dbReference>
<dbReference type="InterPro" id="IPR001466">
    <property type="entry name" value="Beta-lactam-related"/>
</dbReference>
<sequence>MGQRARRGRGVRVALAGAVAAGALATALTGPAGAASGRAAPGTAGGPQGAAAARDAMDTAVRGGIPGAIGRIEDARGTWRGTAGAGDLAKGTPRHADDRFRIGSVSKTFLATVVLQLEDEGRLSLDDTVEKWLPGLVTGNGNDGSRITLRQLLQHTSGIYDFVYDPDFDAVYGTDAFMEHRYDRWTPEQVVGVAMKHEPEFAPGTSWKYSNTNYTLLAMVVDKAAGRPYEREIERRVIEPLKLRATSVPRTDPRLPAPHSRGYVRFTPDGELLDVTEMSPTWAKGSGAMISTTKDLSRFYRALLGGKLLPARQMAKMLDTVETGDTKTPRVAYGLGVFVYKFSCGVTVWGHGGSVHGSSSFVGTTLGRKGEGPARTMAFQYNVAGAGSAHTVADAAYCAKR</sequence>
<dbReference type="RefSeq" id="WP_344528062.1">
    <property type="nucleotide sequence ID" value="NZ_BAAAPE010000007.1"/>
</dbReference>
<keyword evidence="4" id="KW-0378">Hydrolase</keyword>
<dbReference type="PANTHER" id="PTHR46825">
    <property type="entry name" value="D-ALANYL-D-ALANINE-CARBOXYPEPTIDASE/ENDOPEPTIDASE AMPH"/>
    <property type="match status" value="1"/>
</dbReference>
<feature type="chain" id="PRO_5047120291" evidence="2">
    <location>
        <begin position="35"/>
        <end position="401"/>
    </location>
</feature>